<dbReference type="EMBL" id="FR905351">
    <property type="protein sequence ID" value="CDQ78630.1"/>
    <property type="molecule type" value="Genomic_DNA"/>
</dbReference>
<gene>
    <name evidence="1" type="ORF">GSONMT00040444001</name>
</gene>
<accession>A0A060XP05</accession>
<reference evidence="1" key="2">
    <citation type="submission" date="2014-03" db="EMBL/GenBank/DDBJ databases">
        <authorList>
            <person name="Genoscope - CEA"/>
        </authorList>
    </citation>
    <scope>NUCLEOTIDE SEQUENCE</scope>
</reference>
<dbReference type="PaxDb" id="8022-A0A060XP05"/>
<organism evidence="1 2">
    <name type="scientific">Oncorhynchus mykiss</name>
    <name type="common">Rainbow trout</name>
    <name type="synonym">Salmo gairdneri</name>
    <dbReference type="NCBI Taxonomy" id="8022"/>
    <lineage>
        <taxon>Eukaryota</taxon>
        <taxon>Metazoa</taxon>
        <taxon>Chordata</taxon>
        <taxon>Craniata</taxon>
        <taxon>Vertebrata</taxon>
        <taxon>Euteleostomi</taxon>
        <taxon>Actinopterygii</taxon>
        <taxon>Neopterygii</taxon>
        <taxon>Teleostei</taxon>
        <taxon>Protacanthopterygii</taxon>
        <taxon>Salmoniformes</taxon>
        <taxon>Salmonidae</taxon>
        <taxon>Salmoninae</taxon>
        <taxon>Oncorhynchus</taxon>
    </lineage>
</organism>
<sequence>MKKKPVKYSGISDEVDYSIPDYKTIISISSKDQLNITLSKCGLGMLSNLGTAFAEAAKQTSECFQEDEAPFVVKNRLGLTVSVVYSDMFCPLGCEATENRVELQNGESVNMDYRRTTTHSDQFSAMTSLVAKDYYIQPTPAGHTSASMIPLIKVGRGMYSVMHKVSGVTRFLVCQIYSVQGSKHIKIRSPFQASYRSTGGGGGGGGLLPYPSSFSLHCT</sequence>
<evidence type="ECO:0000313" key="1">
    <source>
        <dbReference type="EMBL" id="CDQ78630.1"/>
    </source>
</evidence>
<proteinExistence type="predicted"/>
<dbReference type="Proteomes" id="UP000193380">
    <property type="component" value="Unassembled WGS sequence"/>
</dbReference>
<evidence type="ECO:0000313" key="2">
    <source>
        <dbReference type="Proteomes" id="UP000193380"/>
    </source>
</evidence>
<protein>
    <submittedName>
        <fullName evidence="1">Uncharacterized protein</fullName>
    </submittedName>
</protein>
<reference evidence="1" key="1">
    <citation type="journal article" date="2014" name="Nat. Commun.">
        <title>The rainbow trout genome provides novel insights into evolution after whole-genome duplication in vertebrates.</title>
        <authorList>
            <person name="Berthelot C."/>
            <person name="Brunet F."/>
            <person name="Chalopin D."/>
            <person name="Juanchich A."/>
            <person name="Bernard M."/>
            <person name="Noel B."/>
            <person name="Bento P."/>
            <person name="Da Silva C."/>
            <person name="Labadie K."/>
            <person name="Alberti A."/>
            <person name="Aury J.M."/>
            <person name="Louis A."/>
            <person name="Dehais P."/>
            <person name="Bardou P."/>
            <person name="Montfort J."/>
            <person name="Klopp C."/>
            <person name="Cabau C."/>
            <person name="Gaspin C."/>
            <person name="Thorgaard G.H."/>
            <person name="Boussaha M."/>
            <person name="Quillet E."/>
            <person name="Guyomard R."/>
            <person name="Galiana D."/>
            <person name="Bobe J."/>
            <person name="Volff J.N."/>
            <person name="Genet C."/>
            <person name="Wincker P."/>
            <person name="Jaillon O."/>
            <person name="Roest Crollius H."/>
            <person name="Guiguen Y."/>
        </authorList>
    </citation>
    <scope>NUCLEOTIDE SEQUENCE [LARGE SCALE GENOMIC DNA]</scope>
</reference>
<dbReference type="AlphaFoldDB" id="A0A060XP05"/>
<name>A0A060XP05_ONCMY</name>
<dbReference type="STRING" id="8022.A0A060XP05"/>